<dbReference type="EMBL" id="JABACI010000002">
    <property type="protein sequence ID" value="NLP83884.1"/>
    <property type="molecule type" value="Genomic_DNA"/>
</dbReference>
<feature type="signal peptide" evidence="1">
    <location>
        <begin position="1"/>
        <end position="26"/>
    </location>
</feature>
<dbReference type="Pfam" id="PF10646">
    <property type="entry name" value="Germane"/>
    <property type="match status" value="1"/>
</dbReference>
<keyword evidence="1" id="KW-0732">Signal</keyword>
<evidence type="ECO:0008006" key="6">
    <source>
        <dbReference type="Google" id="ProtNLM"/>
    </source>
</evidence>
<dbReference type="PROSITE" id="PS51257">
    <property type="entry name" value="PROKAR_LIPOPROTEIN"/>
    <property type="match status" value="1"/>
</dbReference>
<accession>A0ABX1KAA0</accession>
<sequence>MTPVTARRRGLALLLAACAVALTACAGFPTSGPIQPGVDPDDFADESQNVAFLPNRPQPGATPAQIVEGFIEAGTGPGVGGDWARAKEFLAPELQETWQPEVGVTVDVFTERTYTEDEDGGVTFGLDAVATVDDRGEYERAEVPERTLPFSLAKQPDGEWRITAAPDGVVLDRERFPRVFQRFSVMYFDPTGEYLVPDVRWFPTTNAPARITAALVDQLPSEWLAASVTSAFPEDVTAVPAVPVEDGVAQVELSEQALGADQRQLNRMLTQLEASLAPAGVLDVVMSVGSTPIPAEAVVTHSTRVPGAPLVLTEAGFGFLTGGEVDPIPGLSEAVAAATPVSVQVAPNRDFAAARLQTGTVARLSAEGADFVEVDPRAGLIDPTIDPFDIVWSVPREQPAALRAYLPSGDAVDVADAWPDATAISAMSLSRDGTRIAATVTAGGRTALWVAGVVREDGIPVRLGAPVALAIVGGPALGVTWLDDQTIGVLATGEEASIVLEQVVGGPTTTTNAPAGMTSIAGGSGVSSLRLRAADGTLYGRRGTTWQPTATGVVVLATQQGAPQ</sequence>
<evidence type="ECO:0000313" key="4">
    <source>
        <dbReference type="EMBL" id="NLP83884.1"/>
    </source>
</evidence>
<keyword evidence="5" id="KW-1185">Reference proteome</keyword>
<feature type="domain" description="Lipoprotein LpqB N-terminal" evidence="3">
    <location>
        <begin position="56"/>
        <end position="176"/>
    </location>
</feature>
<evidence type="ECO:0000313" key="5">
    <source>
        <dbReference type="Proteomes" id="UP001429745"/>
    </source>
</evidence>
<protein>
    <recommendedName>
        <fullName evidence="6">Sporulation and spore germination protein</fullName>
    </recommendedName>
</protein>
<dbReference type="InterPro" id="IPR019606">
    <property type="entry name" value="GerMN"/>
</dbReference>
<comment type="caution">
    <text evidence="4">The sequence shown here is derived from an EMBL/GenBank/DDBJ whole genome shotgun (WGS) entry which is preliminary data.</text>
</comment>
<proteinExistence type="predicted"/>
<evidence type="ECO:0000259" key="2">
    <source>
        <dbReference type="Pfam" id="PF10646"/>
    </source>
</evidence>
<gene>
    <name evidence="4" type="ORF">HF576_08495</name>
</gene>
<dbReference type="Pfam" id="PF25976">
    <property type="entry name" value="LpqB_N"/>
    <property type="match status" value="1"/>
</dbReference>
<name>A0ABX1KAA0_9MICO</name>
<dbReference type="RefSeq" id="WP_168912370.1">
    <property type="nucleotide sequence ID" value="NZ_JABACI010000002.1"/>
</dbReference>
<evidence type="ECO:0000259" key="3">
    <source>
        <dbReference type="Pfam" id="PF25976"/>
    </source>
</evidence>
<evidence type="ECO:0000256" key="1">
    <source>
        <dbReference type="SAM" id="SignalP"/>
    </source>
</evidence>
<reference evidence="4 5" key="1">
    <citation type="submission" date="2020-04" db="EMBL/GenBank/DDBJ databases">
        <title>CFH 90308 Microbacterium sp.</title>
        <authorList>
            <person name="Nie G."/>
            <person name="Ming H."/>
            <person name="Xia T."/>
        </authorList>
    </citation>
    <scope>NUCLEOTIDE SEQUENCE [LARGE SCALE GENOMIC DNA]</scope>
    <source>
        <strain evidence="4 5">CFH 90308</strain>
    </source>
</reference>
<feature type="chain" id="PRO_5046561158" description="Sporulation and spore germination protein" evidence="1">
    <location>
        <begin position="27"/>
        <end position="564"/>
    </location>
</feature>
<feature type="domain" description="GerMN" evidence="2">
    <location>
        <begin position="186"/>
        <end position="284"/>
    </location>
</feature>
<organism evidence="4 5">
    <name type="scientific">Microbacterium salsuginis</name>
    <dbReference type="NCBI Taxonomy" id="2722803"/>
    <lineage>
        <taxon>Bacteria</taxon>
        <taxon>Bacillati</taxon>
        <taxon>Actinomycetota</taxon>
        <taxon>Actinomycetes</taxon>
        <taxon>Micrococcales</taxon>
        <taxon>Microbacteriaceae</taxon>
        <taxon>Microbacterium</taxon>
    </lineage>
</organism>
<dbReference type="InterPro" id="IPR059026">
    <property type="entry name" value="LpqB_N"/>
</dbReference>
<dbReference type="Proteomes" id="UP001429745">
    <property type="component" value="Unassembled WGS sequence"/>
</dbReference>